<reference evidence="3" key="1">
    <citation type="journal article" date="2012" name="BMC Genomics">
        <title>Genome sequence of the necrotrophic fungus Penicillium digitatum, the main postharvest pathogen of citrus.</title>
        <authorList>
            <person name="Marcet-Houben M."/>
            <person name="Ballester A.-R."/>
            <person name="de la Fuente B."/>
            <person name="Harries E."/>
            <person name="Marcos J.F."/>
            <person name="Gonzalez-Candelas L."/>
            <person name="Gabaldon T."/>
        </authorList>
    </citation>
    <scope>NUCLEOTIDE SEQUENCE [LARGE SCALE GENOMIC DNA]</scope>
    <source>
        <strain evidence="3">Pd1 / CECT 20795</strain>
    </source>
</reference>
<accession>K9F7B2</accession>
<dbReference type="Pfam" id="PF22994">
    <property type="entry name" value="RSC4_Ig_like"/>
    <property type="match status" value="1"/>
</dbReference>
<sequence length="142" mass="15558">MGLPANYKPDPRMALIRNVRILTHASLSLQPDFCLDIPPSSLVSQQNITVHLPPSHNVVTVRPRLVASTSQRQVKIVTLMGMQRLHSSGDATTLSYDIHLHPGMTKVDLEAIAGPATGVPKSDPPGSDVDYERVTLFFNLLR</sequence>
<dbReference type="KEGG" id="pdp:PDIP_85670"/>
<dbReference type="EMBL" id="AKCU01000512">
    <property type="protein sequence ID" value="EKV04974.1"/>
    <property type="molecule type" value="Genomic_DNA"/>
</dbReference>
<dbReference type="OrthoDB" id="6017at2759"/>
<feature type="domain" description="RSC4 Ig-like" evidence="1">
    <location>
        <begin position="12"/>
        <end position="142"/>
    </location>
</feature>
<evidence type="ECO:0000259" key="1">
    <source>
        <dbReference type="Pfam" id="PF22994"/>
    </source>
</evidence>
<name>K9F7B2_PEND1</name>
<gene>
    <name evidence="2" type="ORF">PDIP_85670</name>
</gene>
<evidence type="ECO:0000313" key="2">
    <source>
        <dbReference type="EMBL" id="EKV04974.1"/>
    </source>
</evidence>
<evidence type="ECO:0000313" key="3">
    <source>
        <dbReference type="Proteomes" id="UP000009886"/>
    </source>
</evidence>
<dbReference type="HOGENOM" id="CLU_1816442_0_0_1"/>
<dbReference type="AlphaFoldDB" id="K9F7B2"/>
<organism evidence="2 3">
    <name type="scientific">Penicillium digitatum (strain Pd1 / CECT 20795)</name>
    <name type="common">Green mold</name>
    <dbReference type="NCBI Taxonomy" id="1170230"/>
    <lineage>
        <taxon>Eukaryota</taxon>
        <taxon>Fungi</taxon>
        <taxon>Dikarya</taxon>
        <taxon>Ascomycota</taxon>
        <taxon>Pezizomycotina</taxon>
        <taxon>Eurotiomycetes</taxon>
        <taxon>Eurotiomycetidae</taxon>
        <taxon>Eurotiales</taxon>
        <taxon>Aspergillaceae</taxon>
        <taxon>Penicillium</taxon>
    </lineage>
</organism>
<dbReference type="VEuPathDB" id="FungiDB:PDIP_85670"/>
<dbReference type="Proteomes" id="UP000009886">
    <property type="component" value="Unassembled WGS sequence"/>
</dbReference>
<protein>
    <recommendedName>
        <fullName evidence="1">RSC4 Ig-like domain-containing protein</fullName>
    </recommendedName>
</protein>
<proteinExistence type="predicted"/>
<dbReference type="InterPro" id="IPR054551">
    <property type="entry name" value="RSC4_Ig-like"/>
</dbReference>
<comment type="caution">
    <text evidence="2">The sequence shown here is derived from an EMBL/GenBank/DDBJ whole genome shotgun (WGS) entry which is preliminary data.</text>
</comment>